<evidence type="ECO:0000256" key="1">
    <source>
        <dbReference type="SAM" id="Coils"/>
    </source>
</evidence>
<evidence type="ECO:0000256" key="2">
    <source>
        <dbReference type="SAM" id="MobiDB-lite"/>
    </source>
</evidence>
<name>A0A9J6CTK2_RHIMP</name>
<keyword evidence="4" id="KW-1185">Reference proteome</keyword>
<dbReference type="Proteomes" id="UP000821866">
    <property type="component" value="Unassembled WGS sequence"/>
</dbReference>
<dbReference type="EMBL" id="JABSTU010006875">
    <property type="protein sequence ID" value="KAH7931641.1"/>
    <property type="molecule type" value="Genomic_DNA"/>
</dbReference>
<reference evidence="3" key="2">
    <citation type="submission" date="2021-09" db="EMBL/GenBank/DDBJ databases">
        <authorList>
            <person name="Jia N."/>
            <person name="Wang J."/>
            <person name="Shi W."/>
            <person name="Du L."/>
            <person name="Sun Y."/>
            <person name="Zhan W."/>
            <person name="Jiang J."/>
            <person name="Wang Q."/>
            <person name="Zhang B."/>
            <person name="Ji P."/>
            <person name="Sakyi L.B."/>
            <person name="Cui X."/>
            <person name="Yuan T."/>
            <person name="Jiang B."/>
            <person name="Yang W."/>
            <person name="Lam T.T.-Y."/>
            <person name="Chang Q."/>
            <person name="Ding S."/>
            <person name="Wang X."/>
            <person name="Zhu J."/>
            <person name="Ruan X."/>
            <person name="Zhao L."/>
            <person name="Wei J."/>
            <person name="Que T."/>
            <person name="Du C."/>
            <person name="Cheng J."/>
            <person name="Dai P."/>
            <person name="Han X."/>
            <person name="Huang E."/>
            <person name="Gao Y."/>
            <person name="Liu J."/>
            <person name="Shao H."/>
            <person name="Ye R."/>
            <person name="Li L."/>
            <person name="Wei W."/>
            <person name="Wang X."/>
            <person name="Wang C."/>
            <person name="Huo Q."/>
            <person name="Li W."/>
            <person name="Guo W."/>
            <person name="Chen H."/>
            <person name="Chen S."/>
            <person name="Zhou L."/>
            <person name="Zhou L."/>
            <person name="Ni X."/>
            <person name="Tian J."/>
            <person name="Zhou Y."/>
            <person name="Sheng Y."/>
            <person name="Liu T."/>
            <person name="Pan Y."/>
            <person name="Xia L."/>
            <person name="Li J."/>
            <person name="Zhao F."/>
            <person name="Cao W."/>
        </authorList>
    </citation>
    <scope>NUCLEOTIDE SEQUENCE</scope>
    <source>
        <strain evidence="3">Rmic-2018</strain>
        <tissue evidence="3">Larvae</tissue>
    </source>
</reference>
<sequence>MDDELAPKADSEGTQQVVPSAMQVLARLPALKIRRDAMMHNMHQERHALASTRLEQYPFIMHRMPSMSTLIAEIMQSVSVEERKVRRLEARNKALRRENKRLLRKLTRSLQGPRAIQIPSDLLQTCHQKNLDAECSHGSMASDSPSGAEFDGGVAVSMHQKAKDYNKGADTTSGDESMGVD</sequence>
<feature type="region of interest" description="Disordered" evidence="2">
    <location>
        <begin position="135"/>
        <end position="181"/>
    </location>
</feature>
<accession>A0A9J6CTK2</accession>
<proteinExistence type="predicted"/>
<reference evidence="3" key="1">
    <citation type="journal article" date="2020" name="Cell">
        <title>Large-Scale Comparative Analyses of Tick Genomes Elucidate Their Genetic Diversity and Vector Capacities.</title>
        <authorList>
            <consortium name="Tick Genome and Microbiome Consortium (TIGMIC)"/>
            <person name="Jia N."/>
            <person name="Wang J."/>
            <person name="Shi W."/>
            <person name="Du L."/>
            <person name="Sun Y."/>
            <person name="Zhan W."/>
            <person name="Jiang J.F."/>
            <person name="Wang Q."/>
            <person name="Zhang B."/>
            <person name="Ji P."/>
            <person name="Bell-Sakyi L."/>
            <person name="Cui X.M."/>
            <person name="Yuan T.T."/>
            <person name="Jiang B.G."/>
            <person name="Yang W.F."/>
            <person name="Lam T.T."/>
            <person name="Chang Q.C."/>
            <person name="Ding S.J."/>
            <person name="Wang X.J."/>
            <person name="Zhu J.G."/>
            <person name="Ruan X.D."/>
            <person name="Zhao L."/>
            <person name="Wei J.T."/>
            <person name="Ye R.Z."/>
            <person name="Que T.C."/>
            <person name="Du C.H."/>
            <person name="Zhou Y.H."/>
            <person name="Cheng J.X."/>
            <person name="Dai P.F."/>
            <person name="Guo W.B."/>
            <person name="Han X.H."/>
            <person name="Huang E.J."/>
            <person name="Li L.F."/>
            <person name="Wei W."/>
            <person name="Gao Y.C."/>
            <person name="Liu J.Z."/>
            <person name="Shao H.Z."/>
            <person name="Wang X."/>
            <person name="Wang C.C."/>
            <person name="Yang T.C."/>
            <person name="Huo Q.B."/>
            <person name="Li W."/>
            <person name="Chen H.Y."/>
            <person name="Chen S.E."/>
            <person name="Zhou L.G."/>
            <person name="Ni X.B."/>
            <person name="Tian J.H."/>
            <person name="Sheng Y."/>
            <person name="Liu T."/>
            <person name="Pan Y.S."/>
            <person name="Xia L.Y."/>
            <person name="Li J."/>
            <person name="Zhao F."/>
            <person name="Cao W.C."/>
        </authorList>
    </citation>
    <scope>NUCLEOTIDE SEQUENCE</scope>
    <source>
        <strain evidence="3">Rmic-2018</strain>
    </source>
</reference>
<protein>
    <submittedName>
        <fullName evidence="3">Uncharacterized protein</fullName>
    </submittedName>
</protein>
<evidence type="ECO:0000313" key="4">
    <source>
        <dbReference type="Proteomes" id="UP000821866"/>
    </source>
</evidence>
<dbReference type="AlphaFoldDB" id="A0A9J6CTK2"/>
<organism evidence="3 4">
    <name type="scientific">Rhipicephalus microplus</name>
    <name type="common">Cattle tick</name>
    <name type="synonym">Boophilus microplus</name>
    <dbReference type="NCBI Taxonomy" id="6941"/>
    <lineage>
        <taxon>Eukaryota</taxon>
        <taxon>Metazoa</taxon>
        <taxon>Ecdysozoa</taxon>
        <taxon>Arthropoda</taxon>
        <taxon>Chelicerata</taxon>
        <taxon>Arachnida</taxon>
        <taxon>Acari</taxon>
        <taxon>Parasitiformes</taxon>
        <taxon>Ixodida</taxon>
        <taxon>Ixodoidea</taxon>
        <taxon>Ixodidae</taxon>
        <taxon>Rhipicephalinae</taxon>
        <taxon>Rhipicephalus</taxon>
        <taxon>Boophilus</taxon>
    </lineage>
</organism>
<evidence type="ECO:0000313" key="3">
    <source>
        <dbReference type="EMBL" id="KAH7931641.1"/>
    </source>
</evidence>
<gene>
    <name evidence="3" type="ORF">HPB51_029770</name>
</gene>
<feature type="coiled-coil region" evidence="1">
    <location>
        <begin position="71"/>
        <end position="105"/>
    </location>
</feature>
<comment type="caution">
    <text evidence="3">The sequence shown here is derived from an EMBL/GenBank/DDBJ whole genome shotgun (WGS) entry which is preliminary data.</text>
</comment>
<keyword evidence="1" id="KW-0175">Coiled coil</keyword>